<dbReference type="Pfam" id="PF00069">
    <property type="entry name" value="Pkinase"/>
    <property type="match status" value="1"/>
</dbReference>
<dbReference type="RefSeq" id="XP_001011131.3">
    <property type="nucleotide sequence ID" value="XM_001011131.3"/>
</dbReference>
<keyword evidence="5 14" id="KW-0418">Kinase</keyword>
<evidence type="ECO:0000256" key="11">
    <source>
        <dbReference type="SAM" id="Coils"/>
    </source>
</evidence>
<dbReference type="PANTHER" id="PTHR24056">
    <property type="entry name" value="CELL DIVISION PROTEIN KINASE"/>
    <property type="match status" value="1"/>
</dbReference>
<dbReference type="GO" id="GO:0005524">
    <property type="term" value="F:ATP binding"/>
    <property type="evidence" value="ECO:0007669"/>
    <property type="project" value="UniProtKB-KW"/>
</dbReference>
<keyword evidence="4" id="KW-0547">Nucleotide-binding</keyword>
<evidence type="ECO:0000256" key="12">
    <source>
        <dbReference type="SAM" id="MobiDB-lite"/>
    </source>
</evidence>
<evidence type="ECO:0000256" key="7">
    <source>
        <dbReference type="ARBA" id="ARBA00038543"/>
    </source>
</evidence>
<dbReference type="InterPro" id="IPR011009">
    <property type="entry name" value="Kinase-like_dom_sf"/>
</dbReference>
<feature type="compositionally biased region" description="Polar residues" evidence="12">
    <location>
        <begin position="587"/>
        <end position="612"/>
    </location>
</feature>
<feature type="region of interest" description="Disordered" evidence="12">
    <location>
        <begin position="568"/>
        <end position="612"/>
    </location>
</feature>
<dbReference type="GO" id="GO:0005634">
    <property type="term" value="C:nucleus"/>
    <property type="evidence" value="ECO:0007669"/>
    <property type="project" value="TreeGrafter"/>
</dbReference>
<accession>I7M0T1</accession>
<evidence type="ECO:0000256" key="10">
    <source>
        <dbReference type="ARBA" id="ARBA00042858"/>
    </source>
</evidence>
<dbReference type="STRING" id="312017.I7M0T1"/>
<feature type="region of interest" description="Disordered" evidence="12">
    <location>
        <begin position="528"/>
        <end position="555"/>
    </location>
</feature>
<feature type="coiled-coil region" evidence="11">
    <location>
        <begin position="480"/>
        <end position="514"/>
    </location>
</feature>
<evidence type="ECO:0000256" key="6">
    <source>
        <dbReference type="ARBA" id="ARBA00022840"/>
    </source>
</evidence>
<name>I7M0T1_TETTS</name>
<dbReference type="EMBL" id="GG662793">
    <property type="protein sequence ID" value="EAR90886.3"/>
    <property type="molecule type" value="Genomic_DNA"/>
</dbReference>
<dbReference type="PANTHER" id="PTHR24056:SF107">
    <property type="entry name" value="CYCLIN-DEPENDENT KINASE 11A-RELATED"/>
    <property type="match status" value="1"/>
</dbReference>
<protein>
    <recommendedName>
        <fullName evidence="8">Cyclin-dependent kinase 2 homolog</fullName>
    </recommendedName>
    <alternativeName>
        <fullName evidence="9">Cell division control protein 2 homolog</fullName>
    </alternativeName>
    <alternativeName>
        <fullName evidence="10">cdc2-related kinase 2</fullName>
    </alternativeName>
</protein>
<dbReference type="AlphaFoldDB" id="I7M0T1"/>
<proteinExistence type="inferred from homology"/>
<dbReference type="Gene3D" id="1.10.510.10">
    <property type="entry name" value="Transferase(Phosphotransferase) domain 1"/>
    <property type="match status" value="1"/>
</dbReference>
<feature type="compositionally biased region" description="Low complexity" evidence="12">
    <location>
        <begin position="528"/>
        <end position="544"/>
    </location>
</feature>
<feature type="domain" description="Protein kinase" evidence="13">
    <location>
        <begin position="1"/>
        <end position="254"/>
    </location>
</feature>
<feature type="compositionally biased region" description="Polar residues" evidence="12">
    <location>
        <begin position="981"/>
        <end position="990"/>
    </location>
</feature>
<feature type="region of interest" description="Disordered" evidence="12">
    <location>
        <begin position="366"/>
        <end position="386"/>
    </location>
</feature>
<keyword evidence="3" id="KW-0808">Transferase</keyword>
<evidence type="ECO:0000256" key="3">
    <source>
        <dbReference type="ARBA" id="ARBA00022679"/>
    </source>
</evidence>
<dbReference type="InterPro" id="IPR000719">
    <property type="entry name" value="Prot_kinase_dom"/>
</dbReference>
<feature type="region of interest" description="Disordered" evidence="12">
    <location>
        <begin position="762"/>
        <end position="793"/>
    </location>
</feature>
<dbReference type="eggNOG" id="KOG0600">
    <property type="taxonomic scope" value="Eukaryota"/>
</dbReference>
<evidence type="ECO:0000256" key="5">
    <source>
        <dbReference type="ARBA" id="ARBA00022777"/>
    </source>
</evidence>
<dbReference type="GO" id="GO:0007346">
    <property type="term" value="P:regulation of mitotic cell cycle"/>
    <property type="evidence" value="ECO:0007669"/>
    <property type="project" value="TreeGrafter"/>
</dbReference>
<evidence type="ECO:0000313" key="15">
    <source>
        <dbReference type="Proteomes" id="UP000009168"/>
    </source>
</evidence>
<comment type="similarity">
    <text evidence="1">Belongs to the protein kinase superfamily. CMGC Ser/Thr protein kinase family. CDC2/CDKX subfamily.</text>
</comment>
<feature type="region of interest" description="Disordered" evidence="12">
    <location>
        <begin position="959"/>
        <end position="997"/>
    </location>
</feature>
<organism evidence="14 15">
    <name type="scientific">Tetrahymena thermophila (strain SB210)</name>
    <dbReference type="NCBI Taxonomy" id="312017"/>
    <lineage>
        <taxon>Eukaryota</taxon>
        <taxon>Sar</taxon>
        <taxon>Alveolata</taxon>
        <taxon>Ciliophora</taxon>
        <taxon>Intramacronucleata</taxon>
        <taxon>Oligohymenophorea</taxon>
        <taxon>Hymenostomatida</taxon>
        <taxon>Tetrahymenina</taxon>
        <taxon>Tetrahymenidae</taxon>
        <taxon>Tetrahymena</taxon>
    </lineage>
</organism>
<evidence type="ECO:0000256" key="8">
    <source>
        <dbReference type="ARBA" id="ARBA00039612"/>
    </source>
</evidence>
<dbReference type="GeneID" id="7827760"/>
<dbReference type="PROSITE" id="PS00108">
    <property type="entry name" value="PROTEIN_KINASE_ST"/>
    <property type="match status" value="1"/>
</dbReference>
<gene>
    <name evidence="14" type="ORF">TTHERM_00144910</name>
</gene>
<dbReference type="InterPro" id="IPR050108">
    <property type="entry name" value="CDK"/>
</dbReference>
<dbReference type="InterPro" id="IPR008271">
    <property type="entry name" value="Ser/Thr_kinase_AS"/>
</dbReference>
<dbReference type="InParanoid" id="I7M0T1"/>
<dbReference type="SUPFAM" id="SSF56112">
    <property type="entry name" value="Protein kinase-like (PK-like)"/>
    <property type="match status" value="1"/>
</dbReference>
<sequence length="1233" mass="141408">MYLFMFQYIQKEKDANLTTSTFFVFEYCEHDLEGMFLSKIRFNLPQIKRVIHSILMGLSELQKKNIIHRDIKTDNILYNKNREIKVADFGLSKDLNIKRAPLSKKLQNIFYRAPESLLGSQHYSFKVDIWCAGIIFYQLLFRNQENVTYKALFAANFDEQLKQAKNYFSLLGNPENENIWSQNSKNELKMKDYDAVLSQITPEEKANFKNRFIEHLKGINPNVDDSALDLLSKMLTLDPSLRFSADECLQHEFFQQEPEMASFEEMPRIDEGQEYHYMTQIKVQNERYRQNVEQQQFQQAIPNQNAIILPVNTQISPIRQGGVAGQVSGNQQFQMRRSKNQVMPNINNNNQRNSQNQMVMNVQANQNFPSNGQIPNVQGGVPSLQNQHQNLNRFNNQQQNKNQNMQQKFTQQPHLQNPLNQQLQNPQSQKQVFPQQNGYRKQLPLNQQQQGLHTQPQQFLQNNTDKEVPFKNSNIVGNNFNKNQQKRNNLNQNINNQTNQAQSQKQNNNQYNSMQYKSNNNQNMINKQAQSYQSSSQDQQKQTSLFQNPQKQNQHQGIISNNQEMLISQNQQQQHKNSNYYKGGKPQFTNQVSHQPILNPPNSNSEAQTVPQVGGQNEKNLQIDNSFQEDYQQNCTNFSESTEVSNQENTINFKNSQFSNQNISNKNDSQQILCGQIPTQKNSNSFTNLPADSQGNRVGGNKRFQDSTSNINCHKRKLSLQESQENIINQSSSIYGNQYQAEQQVSEETRKKQKLNITVNTNLANKTEASPNQTALSQPKNSFNSLQNNQLDSTSATPTQLLHSQQVVSPILSAGRPYAASFDLLKGSSYIKGLEQEKQQQQLIQIKNQSNNISNLYLTSSENKVPSAQQGVAVVNTTGLQILQQIAQDCTQIRRSFNLNASIQPMSSISEKEGVISARLSNSNSLTNEKPTNQQLIVEYNENGFPLTPDFSKQEDIKFGQGRQQNHSSIEKRQQQEELPINNQRGNQNQKMRKKAGKLIQKNQNKNKQLLNQYSQASPLEQISNLSAAPNQIEQVIQQQKNEAATQSLFQNQGGVQHQSNNLNIQNKYEQMNDLSQSVPQKTVLADEELANTPVQQKCSSTASSTVTHQNNMMQIEESQDLKASQNTQQETAEPIIREKTQEFNFAENYPLDLQSQGYEFNNYFGKQASFSQNFRYNGFIQSPPHLDFQANYLISPNLYFQNNEQSPFLLHQMTSAFPQAYQLNNSGDSAQN</sequence>
<dbReference type="SMART" id="SM00220">
    <property type="entry name" value="S_TKc"/>
    <property type="match status" value="1"/>
</dbReference>
<evidence type="ECO:0000256" key="1">
    <source>
        <dbReference type="ARBA" id="ARBA00006485"/>
    </source>
</evidence>
<dbReference type="Proteomes" id="UP000009168">
    <property type="component" value="Unassembled WGS sequence"/>
</dbReference>
<dbReference type="KEGG" id="tet:TTHERM_00144910"/>
<dbReference type="PROSITE" id="PS50011">
    <property type="entry name" value="PROTEIN_KINASE_DOM"/>
    <property type="match status" value="1"/>
</dbReference>
<keyword evidence="6" id="KW-0067">ATP-binding</keyword>
<keyword evidence="11" id="KW-0175">Coiled coil</keyword>
<evidence type="ECO:0000256" key="2">
    <source>
        <dbReference type="ARBA" id="ARBA00022527"/>
    </source>
</evidence>
<dbReference type="GO" id="GO:0004674">
    <property type="term" value="F:protein serine/threonine kinase activity"/>
    <property type="evidence" value="ECO:0007669"/>
    <property type="project" value="UniProtKB-KW"/>
</dbReference>
<evidence type="ECO:0000313" key="14">
    <source>
        <dbReference type="EMBL" id="EAR90886.3"/>
    </source>
</evidence>
<feature type="compositionally biased region" description="Low complexity" evidence="12">
    <location>
        <begin position="568"/>
        <end position="582"/>
    </location>
</feature>
<keyword evidence="2" id="KW-0723">Serine/threonine-protein kinase</keyword>
<evidence type="ECO:0000256" key="4">
    <source>
        <dbReference type="ARBA" id="ARBA00022741"/>
    </source>
</evidence>
<comment type="subunit">
    <text evidence="7">May form a complex composed of at least the catalytic subunit CRK2 and a cyclin.</text>
</comment>
<feature type="compositionally biased region" description="Polar residues" evidence="12">
    <location>
        <begin position="545"/>
        <end position="555"/>
    </location>
</feature>
<evidence type="ECO:0000256" key="9">
    <source>
        <dbReference type="ARBA" id="ARBA00041902"/>
    </source>
</evidence>
<reference evidence="15" key="1">
    <citation type="journal article" date="2006" name="PLoS Biol.">
        <title>Macronuclear genome sequence of the ciliate Tetrahymena thermophila, a model eukaryote.</title>
        <authorList>
            <person name="Eisen J.A."/>
            <person name="Coyne R.S."/>
            <person name="Wu M."/>
            <person name="Wu D."/>
            <person name="Thiagarajan M."/>
            <person name="Wortman J.R."/>
            <person name="Badger J.H."/>
            <person name="Ren Q."/>
            <person name="Amedeo P."/>
            <person name="Jones K.M."/>
            <person name="Tallon L.J."/>
            <person name="Delcher A.L."/>
            <person name="Salzberg S.L."/>
            <person name="Silva J.C."/>
            <person name="Haas B.J."/>
            <person name="Majoros W.H."/>
            <person name="Farzad M."/>
            <person name="Carlton J.M."/>
            <person name="Smith R.K. Jr."/>
            <person name="Garg J."/>
            <person name="Pearlman R.E."/>
            <person name="Karrer K.M."/>
            <person name="Sun L."/>
            <person name="Manning G."/>
            <person name="Elde N.C."/>
            <person name="Turkewitz A.P."/>
            <person name="Asai D.J."/>
            <person name="Wilkes D.E."/>
            <person name="Wang Y."/>
            <person name="Cai H."/>
            <person name="Collins K."/>
            <person name="Stewart B.A."/>
            <person name="Lee S.R."/>
            <person name="Wilamowska K."/>
            <person name="Weinberg Z."/>
            <person name="Ruzzo W.L."/>
            <person name="Wloga D."/>
            <person name="Gaertig J."/>
            <person name="Frankel J."/>
            <person name="Tsao C.-C."/>
            <person name="Gorovsky M.A."/>
            <person name="Keeling P.J."/>
            <person name="Waller R.F."/>
            <person name="Patron N.J."/>
            <person name="Cherry J.M."/>
            <person name="Stover N.A."/>
            <person name="Krieger C.J."/>
            <person name="del Toro C."/>
            <person name="Ryder H.F."/>
            <person name="Williamson S.C."/>
            <person name="Barbeau R.A."/>
            <person name="Hamilton E.P."/>
            <person name="Orias E."/>
        </authorList>
    </citation>
    <scope>NUCLEOTIDE SEQUENCE [LARGE SCALE GENOMIC DNA]</scope>
    <source>
        <strain evidence="15">SB210</strain>
    </source>
</reference>
<keyword evidence="15" id="KW-1185">Reference proteome</keyword>
<evidence type="ECO:0000259" key="13">
    <source>
        <dbReference type="PROSITE" id="PS50011"/>
    </source>
</evidence>